<name>A0A1H6FN60_9EURY</name>
<sequence>MSTASQDADGIQERLVDHFGRLPAGIYVLVFVLIFEGAFSYLNPAAAGEALTTAEMAGVILPLLVVACLLSGHPIGWLLALTYFGGTAALGLFLGMSVGSLPLLMIVVYGAVVIYLLAVSEHYDDPFQWITGNRSPSK</sequence>
<keyword evidence="1" id="KW-0472">Membrane</keyword>
<feature type="transmembrane region" description="Helical" evidence="1">
    <location>
        <begin position="101"/>
        <end position="119"/>
    </location>
</feature>
<keyword evidence="3" id="KW-1185">Reference proteome</keyword>
<accession>A0A1H6FN60</accession>
<protein>
    <submittedName>
        <fullName evidence="2">Uncharacterized protein</fullName>
    </submittedName>
</protein>
<feature type="transmembrane region" description="Helical" evidence="1">
    <location>
        <begin position="50"/>
        <end position="70"/>
    </location>
</feature>
<evidence type="ECO:0000313" key="2">
    <source>
        <dbReference type="EMBL" id="SEH12316.1"/>
    </source>
</evidence>
<evidence type="ECO:0000313" key="3">
    <source>
        <dbReference type="Proteomes" id="UP000199112"/>
    </source>
</evidence>
<dbReference type="AlphaFoldDB" id="A0A1H6FN60"/>
<dbReference type="EMBL" id="FNWL01000001">
    <property type="protein sequence ID" value="SEH12316.1"/>
    <property type="molecule type" value="Genomic_DNA"/>
</dbReference>
<feature type="transmembrane region" description="Helical" evidence="1">
    <location>
        <begin position="24"/>
        <end position="44"/>
    </location>
</feature>
<reference evidence="3" key="1">
    <citation type="submission" date="2016-10" db="EMBL/GenBank/DDBJ databases">
        <authorList>
            <person name="Varghese N."/>
            <person name="Submissions S."/>
        </authorList>
    </citation>
    <scope>NUCLEOTIDE SEQUENCE [LARGE SCALE GENOMIC DNA]</scope>
    <source>
        <strain evidence="3">CGMCC 1.8981</strain>
    </source>
</reference>
<dbReference type="OrthoDB" id="375749at2157"/>
<proteinExistence type="predicted"/>
<organism evidence="2 3">
    <name type="scientific">Natronorubrum sediminis</name>
    <dbReference type="NCBI Taxonomy" id="640943"/>
    <lineage>
        <taxon>Archaea</taxon>
        <taxon>Methanobacteriati</taxon>
        <taxon>Methanobacteriota</taxon>
        <taxon>Stenosarchaea group</taxon>
        <taxon>Halobacteria</taxon>
        <taxon>Halobacteriales</taxon>
        <taxon>Natrialbaceae</taxon>
        <taxon>Natronorubrum</taxon>
    </lineage>
</organism>
<dbReference type="Proteomes" id="UP000199112">
    <property type="component" value="Unassembled WGS sequence"/>
</dbReference>
<evidence type="ECO:0000256" key="1">
    <source>
        <dbReference type="SAM" id="Phobius"/>
    </source>
</evidence>
<keyword evidence="1" id="KW-0812">Transmembrane</keyword>
<gene>
    <name evidence="2" type="ORF">SAMN04487967_0753</name>
</gene>
<dbReference type="RefSeq" id="WP_090505280.1">
    <property type="nucleotide sequence ID" value="NZ_FNWL01000001.1"/>
</dbReference>
<keyword evidence="1" id="KW-1133">Transmembrane helix</keyword>